<dbReference type="InterPro" id="IPR012902">
    <property type="entry name" value="N_methyl_site"/>
</dbReference>
<feature type="non-terminal residue" evidence="1">
    <location>
        <position position="41"/>
    </location>
</feature>
<reference evidence="1" key="1">
    <citation type="submission" date="2018-05" db="EMBL/GenBank/DDBJ databases">
        <authorList>
            <person name="Lanie J.A."/>
            <person name="Ng W.-L."/>
            <person name="Kazmierczak K.M."/>
            <person name="Andrzejewski T.M."/>
            <person name="Davidsen T.M."/>
            <person name="Wayne K.J."/>
            <person name="Tettelin H."/>
            <person name="Glass J.I."/>
            <person name="Rusch D."/>
            <person name="Podicherti R."/>
            <person name="Tsui H.-C.T."/>
            <person name="Winkler M.E."/>
        </authorList>
    </citation>
    <scope>NUCLEOTIDE SEQUENCE</scope>
</reference>
<evidence type="ECO:0000313" key="1">
    <source>
        <dbReference type="EMBL" id="SVE56729.1"/>
    </source>
</evidence>
<feature type="non-terminal residue" evidence="1">
    <location>
        <position position="1"/>
    </location>
</feature>
<dbReference type="InterPro" id="IPR045584">
    <property type="entry name" value="Pilin-like"/>
</dbReference>
<evidence type="ECO:0008006" key="2">
    <source>
        <dbReference type="Google" id="ProtNLM"/>
    </source>
</evidence>
<dbReference type="Gene3D" id="3.30.700.10">
    <property type="entry name" value="Glycoprotein, Type 4 Pilin"/>
    <property type="match status" value="1"/>
</dbReference>
<gene>
    <name evidence="1" type="ORF">METZ01_LOCUS509583</name>
</gene>
<proteinExistence type="predicted"/>
<dbReference type="EMBL" id="UINC01226302">
    <property type="protein sequence ID" value="SVE56729.1"/>
    <property type="molecule type" value="Genomic_DNA"/>
</dbReference>
<name>A0A383EJA9_9ZZZZ</name>
<dbReference type="AlphaFoldDB" id="A0A383EJA9"/>
<accession>A0A383EJA9</accession>
<dbReference type="SUPFAM" id="SSF54523">
    <property type="entry name" value="Pili subunits"/>
    <property type="match status" value="1"/>
</dbReference>
<sequence>MKHIDFRFTQIELVIALAIIGVLVADRIPQYQNYVARSQVA</sequence>
<protein>
    <recommendedName>
        <fullName evidence="2">Prepilin-type N-terminal cleavage/methylation domain-containing protein</fullName>
    </recommendedName>
</protein>
<dbReference type="NCBIfam" id="TIGR02532">
    <property type="entry name" value="IV_pilin_GFxxxE"/>
    <property type="match status" value="1"/>
</dbReference>
<organism evidence="1">
    <name type="scientific">marine metagenome</name>
    <dbReference type="NCBI Taxonomy" id="408172"/>
    <lineage>
        <taxon>unclassified sequences</taxon>
        <taxon>metagenomes</taxon>
        <taxon>ecological metagenomes</taxon>
    </lineage>
</organism>